<dbReference type="Proteomes" id="UP000030759">
    <property type="component" value="Unassembled WGS sequence"/>
</dbReference>
<name>A0A061HVU6_CRIGR</name>
<evidence type="ECO:0000256" key="10">
    <source>
        <dbReference type="ARBA" id="ARBA00023180"/>
    </source>
</evidence>
<keyword evidence="3 13" id="KW-0430">Lectin</keyword>
<evidence type="ECO:0000256" key="1">
    <source>
        <dbReference type="ARBA" id="ARBA00004606"/>
    </source>
</evidence>
<keyword evidence="11" id="KW-0175">Coiled coil</keyword>
<accession>A0A061HVU6</accession>
<dbReference type="PANTHER" id="PTHR46329:SF1">
    <property type="entry name" value="KILLER CELL LECTIN-LIKE RECEPTOR 2"/>
    <property type="match status" value="1"/>
</dbReference>
<dbReference type="InterPro" id="IPR013600">
    <property type="entry name" value="Ly49_N"/>
</dbReference>
<comment type="subcellular location">
    <subcellularLocation>
        <location evidence="1">Membrane</location>
        <topology evidence="1">Single-pass type II membrane protein</topology>
    </subcellularLocation>
</comment>
<keyword evidence="10" id="KW-0325">Glycoprotein</keyword>
<gene>
    <name evidence="13" type="ORF">H671_8g19425</name>
</gene>
<evidence type="ECO:0000313" key="14">
    <source>
        <dbReference type="Proteomes" id="UP000030759"/>
    </source>
</evidence>
<evidence type="ECO:0000256" key="3">
    <source>
        <dbReference type="ARBA" id="ARBA00022734"/>
    </source>
</evidence>
<keyword evidence="4" id="KW-0130">Cell adhesion</keyword>
<dbReference type="Pfam" id="PF08391">
    <property type="entry name" value="Ly49"/>
    <property type="match status" value="1"/>
</dbReference>
<dbReference type="GO" id="GO:0007155">
    <property type="term" value="P:cell adhesion"/>
    <property type="evidence" value="ECO:0007669"/>
    <property type="project" value="UniProtKB-KW"/>
</dbReference>
<dbReference type="EMBL" id="KE682674">
    <property type="protein sequence ID" value="ERE66422.1"/>
    <property type="molecule type" value="Genomic_DNA"/>
</dbReference>
<keyword evidence="6" id="KW-1133">Transmembrane helix</keyword>
<dbReference type="CDD" id="cd03593">
    <property type="entry name" value="CLECT_NK_receptors_like"/>
    <property type="match status" value="1"/>
</dbReference>
<evidence type="ECO:0000256" key="5">
    <source>
        <dbReference type="ARBA" id="ARBA00022968"/>
    </source>
</evidence>
<evidence type="ECO:0000256" key="8">
    <source>
        <dbReference type="ARBA" id="ARBA00023157"/>
    </source>
</evidence>
<dbReference type="PANTHER" id="PTHR46329">
    <property type="entry name" value="KILLER CELL LECTIN-LIKE RECEPTOR 2"/>
    <property type="match status" value="1"/>
</dbReference>
<reference evidence="14" key="1">
    <citation type="journal article" date="2013" name="Nat. Biotechnol.">
        <title>Chinese hamster genome sequenced from sorted chromosomes.</title>
        <authorList>
            <person name="Brinkrolf K."/>
            <person name="Rupp O."/>
            <person name="Laux H."/>
            <person name="Kollin F."/>
            <person name="Ernst W."/>
            <person name="Linke B."/>
            <person name="Kofler R."/>
            <person name="Romand S."/>
            <person name="Hesse F."/>
            <person name="Budach W.E."/>
            <person name="Galosy S."/>
            <person name="Muller D."/>
            <person name="Noll T."/>
            <person name="Wienberg J."/>
            <person name="Jostock T."/>
            <person name="Leonard M."/>
            <person name="Grillari J."/>
            <person name="Tauch A."/>
            <person name="Goesmann A."/>
            <person name="Helk B."/>
            <person name="Mott J.E."/>
            <person name="Puhler A."/>
            <person name="Borth N."/>
        </authorList>
    </citation>
    <scope>NUCLEOTIDE SEQUENCE [LARGE SCALE GENOMIC DNA]</scope>
    <source>
        <strain evidence="14">17A/GY</strain>
    </source>
</reference>
<evidence type="ECO:0000256" key="2">
    <source>
        <dbReference type="ARBA" id="ARBA00022692"/>
    </source>
</evidence>
<dbReference type="InterPro" id="IPR016187">
    <property type="entry name" value="CTDL_fold"/>
</dbReference>
<dbReference type="SUPFAM" id="SSF56436">
    <property type="entry name" value="C-type lectin-like"/>
    <property type="match status" value="1"/>
</dbReference>
<dbReference type="Pfam" id="PF00059">
    <property type="entry name" value="Lectin_C"/>
    <property type="match status" value="1"/>
</dbReference>
<keyword evidence="7" id="KW-0472">Membrane</keyword>
<feature type="domain" description="C-type lectin" evidence="12">
    <location>
        <begin position="147"/>
        <end position="265"/>
    </location>
</feature>
<dbReference type="InterPro" id="IPR016186">
    <property type="entry name" value="C-type_lectin-like/link_sf"/>
</dbReference>
<keyword evidence="8" id="KW-1015">Disulfide bond</keyword>
<feature type="coiled-coil region" evidence="11">
    <location>
        <begin position="62"/>
        <end position="89"/>
    </location>
</feature>
<dbReference type="GO" id="GO:0005886">
    <property type="term" value="C:plasma membrane"/>
    <property type="evidence" value="ECO:0007669"/>
    <property type="project" value="UniProtKB-ARBA"/>
</dbReference>
<dbReference type="AlphaFoldDB" id="A0A061HVU6"/>
<sequence length="268" mass="31407">MEINCLKCKYGKIKDVLVEGKARISLQSRKAKVILKGTALFCLILGTVTSEDLMTVCLLRSVFQCNQENHELKKTLKNLHQEFSTMKNDSNLREEMLKNNKCIEFEALRKSLDSFNRKQNRCFRETKVDLVCKQPPGKCVEAQGFCCGIKCYYLLLDKKSWNGCKYTCQDCSLSILKIDDDDELVSFLIVYNLQKFLQLQINPKRYWIGLSYDKSKRKWQWIDDSPLKLDLNITNFNPNNRRCAFLSKTRLDDVECDQSYHCICERRQ</sequence>
<evidence type="ECO:0000256" key="4">
    <source>
        <dbReference type="ARBA" id="ARBA00022889"/>
    </source>
</evidence>
<dbReference type="InterPro" id="IPR052013">
    <property type="entry name" value="Mouse_KLRs"/>
</dbReference>
<dbReference type="SMART" id="SM00034">
    <property type="entry name" value="CLECT"/>
    <property type="match status" value="1"/>
</dbReference>
<protein>
    <submittedName>
        <fullName evidence="13">Killer cell lectin-like receptor</fullName>
    </submittedName>
</protein>
<keyword evidence="5" id="KW-0735">Signal-anchor</keyword>
<evidence type="ECO:0000256" key="11">
    <source>
        <dbReference type="SAM" id="Coils"/>
    </source>
</evidence>
<evidence type="ECO:0000259" key="12">
    <source>
        <dbReference type="PROSITE" id="PS50041"/>
    </source>
</evidence>
<evidence type="ECO:0000313" key="13">
    <source>
        <dbReference type="EMBL" id="ERE66422.1"/>
    </source>
</evidence>
<organism evidence="13 14">
    <name type="scientific">Cricetulus griseus</name>
    <name type="common">Chinese hamster</name>
    <name type="synonym">Cricetulus barabensis griseus</name>
    <dbReference type="NCBI Taxonomy" id="10029"/>
    <lineage>
        <taxon>Eukaryota</taxon>
        <taxon>Metazoa</taxon>
        <taxon>Chordata</taxon>
        <taxon>Craniata</taxon>
        <taxon>Vertebrata</taxon>
        <taxon>Euteleostomi</taxon>
        <taxon>Mammalia</taxon>
        <taxon>Eutheria</taxon>
        <taxon>Euarchontoglires</taxon>
        <taxon>Glires</taxon>
        <taxon>Rodentia</taxon>
        <taxon>Myomorpha</taxon>
        <taxon>Muroidea</taxon>
        <taxon>Cricetidae</taxon>
        <taxon>Cricetinae</taxon>
        <taxon>Cricetulus</taxon>
    </lineage>
</organism>
<dbReference type="GO" id="GO:0030246">
    <property type="term" value="F:carbohydrate binding"/>
    <property type="evidence" value="ECO:0007669"/>
    <property type="project" value="UniProtKB-KW"/>
</dbReference>
<keyword evidence="2" id="KW-0812">Transmembrane</keyword>
<dbReference type="Gene3D" id="3.10.100.10">
    <property type="entry name" value="Mannose-Binding Protein A, subunit A"/>
    <property type="match status" value="1"/>
</dbReference>
<dbReference type="PROSITE" id="PS50041">
    <property type="entry name" value="C_TYPE_LECTIN_2"/>
    <property type="match status" value="1"/>
</dbReference>
<proteinExistence type="predicted"/>
<evidence type="ECO:0000256" key="7">
    <source>
        <dbReference type="ARBA" id="ARBA00023136"/>
    </source>
</evidence>
<dbReference type="InterPro" id="IPR001304">
    <property type="entry name" value="C-type_lectin-like"/>
</dbReference>
<dbReference type="InterPro" id="IPR033992">
    <property type="entry name" value="NKR-like_CTLD"/>
</dbReference>
<evidence type="ECO:0000256" key="6">
    <source>
        <dbReference type="ARBA" id="ARBA00022989"/>
    </source>
</evidence>
<evidence type="ECO:0000256" key="9">
    <source>
        <dbReference type="ARBA" id="ARBA00023170"/>
    </source>
</evidence>
<keyword evidence="9 13" id="KW-0675">Receptor</keyword>